<feature type="transmembrane region" description="Helical" evidence="1">
    <location>
        <begin position="140"/>
        <end position="167"/>
    </location>
</feature>
<gene>
    <name evidence="2" type="ORF">IRI77_29190</name>
</gene>
<dbReference type="KEGG" id="pfer:IRI77_29190"/>
<organism evidence="2 3">
    <name type="scientific">Paludibaculum fermentans</name>
    <dbReference type="NCBI Taxonomy" id="1473598"/>
    <lineage>
        <taxon>Bacteria</taxon>
        <taxon>Pseudomonadati</taxon>
        <taxon>Acidobacteriota</taxon>
        <taxon>Terriglobia</taxon>
        <taxon>Bryobacterales</taxon>
        <taxon>Bryobacteraceae</taxon>
        <taxon>Paludibaculum</taxon>
    </lineage>
</organism>
<feature type="transmembrane region" description="Helical" evidence="1">
    <location>
        <begin position="107"/>
        <end position="128"/>
    </location>
</feature>
<dbReference type="EMBL" id="CP063849">
    <property type="protein sequence ID" value="QOY86824.1"/>
    <property type="molecule type" value="Genomic_DNA"/>
</dbReference>
<feature type="transmembrane region" description="Helical" evidence="1">
    <location>
        <begin position="22"/>
        <end position="42"/>
    </location>
</feature>
<feature type="transmembrane region" description="Helical" evidence="1">
    <location>
        <begin position="233"/>
        <end position="251"/>
    </location>
</feature>
<dbReference type="AlphaFoldDB" id="A0A7S7NNI3"/>
<keyword evidence="1" id="KW-0472">Membrane</keyword>
<keyword evidence="1" id="KW-1133">Transmembrane helix</keyword>
<protein>
    <submittedName>
        <fullName evidence="2">ABC transporter permease</fullName>
    </submittedName>
</protein>
<keyword evidence="3" id="KW-1185">Reference proteome</keyword>
<feature type="transmembrane region" description="Helical" evidence="1">
    <location>
        <begin position="174"/>
        <end position="191"/>
    </location>
</feature>
<evidence type="ECO:0000256" key="1">
    <source>
        <dbReference type="SAM" id="Phobius"/>
    </source>
</evidence>
<name>A0A7S7NNI3_PALFE</name>
<keyword evidence="1" id="KW-0812">Transmembrane</keyword>
<sequence>MTPDLLYALVNDTLREARGRKLVVALFAQSALSVAALAWMAHGSAGLSLQPPAALALLREGLLRSVLFLYFWQLFAAALLTTPLLGSCLQRGRIEYLLARPVARWRLLLGRLIGCLCVLALNFVLVFGGSSLVLGLGSGIWIPSLLWAVPATLLAAGVLLSASLLVVITVRSTALAGFAACALLAASLLASPEPLLRASLSPAATAILPRFYGMCLGLRDLMHGSPSWHWQEFAVSAAMAILCTTAALLIFEKQDC</sequence>
<dbReference type="RefSeq" id="WP_194448493.1">
    <property type="nucleotide sequence ID" value="NZ_CP063849.1"/>
</dbReference>
<evidence type="ECO:0000313" key="2">
    <source>
        <dbReference type="EMBL" id="QOY86824.1"/>
    </source>
</evidence>
<dbReference type="Proteomes" id="UP000593892">
    <property type="component" value="Chromosome"/>
</dbReference>
<proteinExistence type="predicted"/>
<accession>A0A7S7NNI3</accession>
<feature type="transmembrane region" description="Helical" evidence="1">
    <location>
        <begin position="62"/>
        <end position="86"/>
    </location>
</feature>
<evidence type="ECO:0000313" key="3">
    <source>
        <dbReference type="Proteomes" id="UP000593892"/>
    </source>
</evidence>
<reference evidence="2 3" key="1">
    <citation type="submission" date="2020-10" db="EMBL/GenBank/DDBJ databases">
        <title>Complete genome sequence of Paludibaculum fermentans P105T, a facultatively anaerobic acidobacterium capable of dissimilatory Fe(III) reduction.</title>
        <authorList>
            <person name="Dedysh S.N."/>
            <person name="Beletsky A.V."/>
            <person name="Kulichevskaya I.S."/>
            <person name="Mardanov A.V."/>
            <person name="Ravin N.V."/>
        </authorList>
    </citation>
    <scope>NUCLEOTIDE SEQUENCE [LARGE SCALE GENOMIC DNA]</scope>
    <source>
        <strain evidence="2 3">P105</strain>
    </source>
</reference>